<dbReference type="Pfam" id="PF13742">
    <property type="entry name" value="tRNA_anti_2"/>
    <property type="match status" value="1"/>
</dbReference>
<keyword evidence="4 5" id="KW-0269">Exonuclease</keyword>
<dbReference type="GO" id="GO:0006308">
    <property type="term" value="P:DNA catabolic process"/>
    <property type="evidence" value="ECO:0007669"/>
    <property type="project" value="UniProtKB-UniRule"/>
</dbReference>
<dbReference type="EC" id="3.1.11.6" evidence="5"/>
<dbReference type="HAMAP" id="MF_00378">
    <property type="entry name" value="Exonuc_7_L"/>
    <property type="match status" value="1"/>
</dbReference>
<feature type="region of interest" description="Disordered" evidence="7">
    <location>
        <begin position="479"/>
        <end position="498"/>
    </location>
</feature>
<dbReference type="CDD" id="cd04489">
    <property type="entry name" value="ExoVII_LU_OBF"/>
    <property type="match status" value="1"/>
</dbReference>
<gene>
    <name evidence="5 10" type="primary">xseA</name>
    <name evidence="10" type="ORF">G4L39_12005</name>
</gene>
<dbReference type="InterPro" id="IPR025824">
    <property type="entry name" value="OB-fold_nuc-bd_dom"/>
</dbReference>
<feature type="domain" description="OB-fold nucleic acid binding" evidence="9">
    <location>
        <begin position="24"/>
        <end position="116"/>
    </location>
</feature>
<evidence type="ECO:0000256" key="1">
    <source>
        <dbReference type="ARBA" id="ARBA00022490"/>
    </source>
</evidence>
<dbReference type="AlphaFoldDB" id="A0A6M1S491"/>
<evidence type="ECO:0000259" key="8">
    <source>
        <dbReference type="Pfam" id="PF02601"/>
    </source>
</evidence>
<name>A0A6M1S491_9BACT</name>
<evidence type="ECO:0000256" key="6">
    <source>
        <dbReference type="RuleBase" id="RU004355"/>
    </source>
</evidence>
<evidence type="ECO:0000256" key="2">
    <source>
        <dbReference type="ARBA" id="ARBA00022722"/>
    </source>
</evidence>
<dbReference type="GO" id="GO:0009318">
    <property type="term" value="C:exodeoxyribonuclease VII complex"/>
    <property type="evidence" value="ECO:0007669"/>
    <property type="project" value="UniProtKB-UniRule"/>
</dbReference>
<dbReference type="RefSeq" id="WP_165108423.1">
    <property type="nucleotide sequence ID" value="NZ_JAAKYA010000079.1"/>
</dbReference>
<protein>
    <recommendedName>
        <fullName evidence="5">Exodeoxyribonuclease 7 large subunit</fullName>
        <ecNumber evidence="5">3.1.11.6</ecNumber>
    </recommendedName>
    <alternativeName>
        <fullName evidence="5">Exodeoxyribonuclease VII large subunit</fullName>
        <shortName evidence="5">Exonuclease VII large subunit</shortName>
    </alternativeName>
</protein>
<dbReference type="EMBL" id="JAAKYA010000079">
    <property type="protein sequence ID" value="NGO40110.1"/>
    <property type="molecule type" value="Genomic_DNA"/>
</dbReference>
<dbReference type="InterPro" id="IPR003753">
    <property type="entry name" value="Exonuc_VII_L"/>
</dbReference>
<dbReference type="Pfam" id="PF02601">
    <property type="entry name" value="Exonuc_VII_L"/>
    <property type="match status" value="1"/>
</dbReference>
<dbReference type="PANTHER" id="PTHR30008">
    <property type="entry name" value="EXODEOXYRIBONUCLEASE 7 LARGE SUBUNIT"/>
    <property type="match status" value="1"/>
</dbReference>
<evidence type="ECO:0000256" key="4">
    <source>
        <dbReference type="ARBA" id="ARBA00022839"/>
    </source>
</evidence>
<accession>A0A6M1S491</accession>
<reference evidence="10 11" key="1">
    <citation type="submission" date="2020-02" db="EMBL/GenBank/DDBJ databases">
        <title>Draft genome sequence of Limisphaera ngatamarikiensis NGM72.4T, a thermophilic Verrucomicrobia grouped in subdivision 3.</title>
        <authorList>
            <person name="Carere C.R."/>
            <person name="Steen J."/>
            <person name="Hugenholtz P."/>
            <person name="Stott M.B."/>
        </authorList>
    </citation>
    <scope>NUCLEOTIDE SEQUENCE [LARGE SCALE GENOMIC DNA]</scope>
    <source>
        <strain evidence="10 11">NGM72.4</strain>
    </source>
</reference>
<comment type="caution">
    <text evidence="10">The sequence shown here is derived from an EMBL/GenBank/DDBJ whole genome shotgun (WGS) entry which is preliminary data.</text>
</comment>
<comment type="similarity">
    <text evidence="5 6">Belongs to the XseA family.</text>
</comment>
<keyword evidence="11" id="KW-1185">Reference proteome</keyword>
<keyword evidence="1 5" id="KW-0963">Cytoplasm</keyword>
<dbReference type="Proteomes" id="UP000477311">
    <property type="component" value="Unassembled WGS sequence"/>
</dbReference>
<dbReference type="PANTHER" id="PTHR30008:SF0">
    <property type="entry name" value="EXODEOXYRIBONUCLEASE 7 LARGE SUBUNIT"/>
    <property type="match status" value="1"/>
</dbReference>
<sequence length="498" mass="56073">MGRTAKHQWEFGELFAREPTRRVWTVSELTLQIRRLLEQQIGQVWVSGEISNLRIQSSGHAYFTLKDAAAQIACVLFRGEAVPRRELLADGQKVIVCGDLTVYEPRGQYQLVIRALEFQGVGTLQLAFEQLKKKLAAEGLFAQERKRPLPRHPRRVGLVTSPTGAAIRDVLHVARRRNPMLEFILVPCRVQGEGAALEIAAAIRLLNEFALAPIPQPTPAGGPLSEPPPRLDVILVTRGGGSLEDLWAFNEEIVARAIAASAIPVVSAVGHEIDFTISDFVADLRAATPSAAAEILTEDVHASRDFLAQVPRRLAELVLQHLDRARQDLEAWEKRLQRAHPRRQIETAWQRWDELVARLRRAGQTFLSLRVQQWQHLVRGLYQARPAVHVQHQRQWLESMARRLRQTVAHQLQIRKQRWTAARSRLVLLGPEQVLARGYSLTFDPSTGRLVRNADEVRPGQPIRTRVHRGEILSRVEQTRTTEVDNAGSDARSASPAV</sequence>
<proteinExistence type="inferred from homology"/>
<keyword evidence="3 5" id="KW-0378">Hydrolase</keyword>
<comment type="subunit">
    <text evidence="5">Heterooligomer composed of large and small subunits.</text>
</comment>
<evidence type="ECO:0000313" key="11">
    <source>
        <dbReference type="Proteomes" id="UP000477311"/>
    </source>
</evidence>
<comment type="subcellular location">
    <subcellularLocation>
        <location evidence="5 6">Cytoplasm</location>
    </subcellularLocation>
</comment>
<evidence type="ECO:0000259" key="9">
    <source>
        <dbReference type="Pfam" id="PF13742"/>
    </source>
</evidence>
<dbReference type="GO" id="GO:0005737">
    <property type="term" value="C:cytoplasm"/>
    <property type="evidence" value="ECO:0007669"/>
    <property type="project" value="UniProtKB-SubCell"/>
</dbReference>
<dbReference type="InterPro" id="IPR020579">
    <property type="entry name" value="Exonuc_VII_lsu_C"/>
</dbReference>
<evidence type="ECO:0000256" key="5">
    <source>
        <dbReference type="HAMAP-Rule" id="MF_00378"/>
    </source>
</evidence>
<keyword evidence="2 5" id="KW-0540">Nuclease</keyword>
<comment type="function">
    <text evidence="5">Bidirectionally degrades single-stranded DNA into large acid-insoluble oligonucleotides, which are then degraded further into small acid-soluble oligonucleotides.</text>
</comment>
<organism evidence="10 11">
    <name type="scientific">Limisphaera ngatamarikiensis</name>
    <dbReference type="NCBI Taxonomy" id="1324935"/>
    <lineage>
        <taxon>Bacteria</taxon>
        <taxon>Pseudomonadati</taxon>
        <taxon>Verrucomicrobiota</taxon>
        <taxon>Verrucomicrobiia</taxon>
        <taxon>Limisphaerales</taxon>
        <taxon>Limisphaeraceae</taxon>
        <taxon>Limisphaera</taxon>
    </lineage>
</organism>
<feature type="domain" description="Exonuclease VII large subunit C-terminal" evidence="8">
    <location>
        <begin position="140"/>
        <end position="473"/>
    </location>
</feature>
<evidence type="ECO:0000313" key="10">
    <source>
        <dbReference type="EMBL" id="NGO40110.1"/>
    </source>
</evidence>
<dbReference type="NCBIfam" id="TIGR00237">
    <property type="entry name" value="xseA"/>
    <property type="match status" value="1"/>
</dbReference>
<comment type="catalytic activity">
    <reaction evidence="5 6">
        <text>Exonucleolytic cleavage in either 5'- to 3'- or 3'- to 5'-direction to yield nucleoside 5'-phosphates.</text>
        <dbReference type="EC" id="3.1.11.6"/>
    </reaction>
</comment>
<evidence type="ECO:0000256" key="7">
    <source>
        <dbReference type="SAM" id="MobiDB-lite"/>
    </source>
</evidence>
<evidence type="ECO:0000256" key="3">
    <source>
        <dbReference type="ARBA" id="ARBA00022801"/>
    </source>
</evidence>
<dbReference type="GO" id="GO:0008855">
    <property type="term" value="F:exodeoxyribonuclease VII activity"/>
    <property type="evidence" value="ECO:0007669"/>
    <property type="project" value="UniProtKB-UniRule"/>
</dbReference>
<dbReference type="GO" id="GO:0003676">
    <property type="term" value="F:nucleic acid binding"/>
    <property type="evidence" value="ECO:0007669"/>
    <property type="project" value="InterPro"/>
</dbReference>